<organism evidence="1 2">
    <name type="scientific">Stakelama sediminis</name>
    <dbReference type="NCBI Taxonomy" id="463200"/>
    <lineage>
        <taxon>Bacteria</taxon>
        <taxon>Pseudomonadati</taxon>
        <taxon>Pseudomonadota</taxon>
        <taxon>Alphaproteobacteria</taxon>
        <taxon>Sphingomonadales</taxon>
        <taxon>Sphingomonadaceae</taxon>
        <taxon>Stakelama</taxon>
    </lineage>
</organism>
<reference evidence="1 2" key="1">
    <citation type="submission" date="2020-08" db="EMBL/GenBank/DDBJ databases">
        <title>Genomic Encyclopedia of Type Strains, Phase IV (KMG-IV): sequencing the most valuable type-strain genomes for metagenomic binning, comparative biology and taxonomic classification.</title>
        <authorList>
            <person name="Goeker M."/>
        </authorList>
    </citation>
    <scope>NUCLEOTIDE SEQUENCE [LARGE SCALE GENOMIC DNA]</scope>
    <source>
        <strain evidence="1 2">DSM 27203</strain>
    </source>
</reference>
<dbReference type="Proteomes" id="UP000554342">
    <property type="component" value="Unassembled WGS sequence"/>
</dbReference>
<gene>
    <name evidence="1" type="ORF">FHR23_001316</name>
</gene>
<dbReference type="EMBL" id="JACIJI010000001">
    <property type="protein sequence ID" value="MBB5718409.1"/>
    <property type="molecule type" value="Genomic_DNA"/>
</dbReference>
<sequence length="153" mass="17345">MSYDLVVFDPDVAPRERGAFNAWFAAQLEWAEDRDYSDPAGTHANLLRFYQEMRKHYPAMNGPDATQDDDEIDRSADYCIGMSFIYATFPWSLAEDIYPVFRNLSVECGVGFYDVSGDEGDGEIHFPGDALRPPSRGAWRDVAAQFRDLQNGQ</sequence>
<accession>A0A840YXZ7</accession>
<keyword evidence="2" id="KW-1185">Reference proteome</keyword>
<dbReference type="AlphaFoldDB" id="A0A840YXZ7"/>
<protein>
    <submittedName>
        <fullName evidence="1">Uncharacterized protein</fullName>
    </submittedName>
</protein>
<proteinExistence type="predicted"/>
<comment type="caution">
    <text evidence="1">The sequence shown here is derived from an EMBL/GenBank/DDBJ whole genome shotgun (WGS) entry which is preliminary data.</text>
</comment>
<evidence type="ECO:0000313" key="2">
    <source>
        <dbReference type="Proteomes" id="UP000554342"/>
    </source>
</evidence>
<dbReference type="RefSeq" id="WP_184002047.1">
    <property type="nucleotide sequence ID" value="NZ_BAABIF010000004.1"/>
</dbReference>
<evidence type="ECO:0000313" key="1">
    <source>
        <dbReference type="EMBL" id="MBB5718409.1"/>
    </source>
</evidence>
<name>A0A840YXZ7_9SPHN</name>